<keyword evidence="1" id="KW-1133">Transmembrane helix</keyword>
<feature type="transmembrane region" description="Helical" evidence="1">
    <location>
        <begin position="87"/>
        <end position="107"/>
    </location>
</feature>
<proteinExistence type="predicted"/>
<dbReference type="EMBL" id="JADNRY010000035">
    <property type="protein sequence ID" value="KAF9071035.1"/>
    <property type="molecule type" value="Genomic_DNA"/>
</dbReference>
<name>A0A9P5PZT2_9AGAR</name>
<feature type="non-terminal residue" evidence="2">
    <location>
        <position position="1"/>
    </location>
</feature>
<reference evidence="2" key="1">
    <citation type="submission" date="2020-11" db="EMBL/GenBank/DDBJ databases">
        <authorList>
            <consortium name="DOE Joint Genome Institute"/>
            <person name="Ahrendt S."/>
            <person name="Riley R."/>
            <person name="Andreopoulos W."/>
            <person name="Labutti K."/>
            <person name="Pangilinan J."/>
            <person name="Ruiz-Duenas F.J."/>
            <person name="Barrasa J.M."/>
            <person name="Sanchez-Garcia M."/>
            <person name="Camarero S."/>
            <person name="Miyauchi S."/>
            <person name="Serrano A."/>
            <person name="Linde D."/>
            <person name="Babiker R."/>
            <person name="Drula E."/>
            <person name="Ayuso-Fernandez I."/>
            <person name="Pacheco R."/>
            <person name="Padilla G."/>
            <person name="Ferreira P."/>
            <person name="Barriuso J."/>
            <person name="Kellner H."/>
            <person name="Castanera R."/>
            <person name="Alfaro M."/>
            <person name="Ramirez L."/>
            <person name="Pisabarro A.G."/>
            <person name="Kuo A."/>
            <person name="Tritt A."/>
            <person name="Lipzen A."/>
            <person name="He G."/>
            <person name="Yan M."/>
            <person name="Ng V."/>
            <person name="Cullen D."/>
            <person name="Martin F."/>
            <person name="Rosso M.-N."/>
            <person name="Henrissat B."/>
            <person name="Hibbett D."/>
            <person name="Martinez A.T."/>
            <person name="Grigoriev I.V."/>
        </authorList>
    </citation>
    <scope>NUCLEOTIDE SEQUENCE</scope>
    <source>
        <strain evidence="2">AH 40177</strain>
    </source>
</reference>
<feature type="non-terminal residue" evidence="2">
    <location>
        <position position="200"/>
    </location>
</feature>
<evidence type="ECO:0000313" key="3">
    <source>
        <dbReference type="Proteomes" id="UP000772434"/>
    </source>
</evidence>
<dbReference type="OrthoDB" id="2502792at2759"/>
<dbReference type="AlphaFoldDB" id="A0A9P5PZT2"/>
<evidence type="ECO:0000256" key="1">
    <source>
        <dbReference type="SAM" id="Phobius"/>
    </source>
</evidence>
<sequence length="200" mass="21729">LPEFLDPVLAYLSENLPPPAYSLLISFLSHGLALASALLTLAHSLLFDSSNWNAQTLLPPLIAFLTAYLAILSLYRTTAWIIRTSFWFIKWGSLLAAIAAGAGWMLADGGNALGGRGAANTIAGVVLDMMNGETGKQSRGSRQRKRPKAWDSFEAHRDWQFNEKQAEKDSKNDAQVLMDNILSATGSAITGSNWWGFLSG</sequence>
<comment type="caution">
    <text evidence="2">The sequence shown here is derived from an EMBL/GenBank/DDBJ whole genome shotgun (WGS) entry which is preliminary data.</text>
</comment>
<protein>
    <submittedName>
        <fullName evidence="2">Uncharacterized protein</fullName>
    </submittedName>
</protein>
<feature type="transmembrane region" description="Helical" evidence="1">
    <location>
        <begin position="20"/>
        <end position="45"/>
    </location>
</feature>
<keyword evidence="1" id="KW-0472">Membrane</keyword>
<keyword evidence="3" id="KW-1185">Reference proteome</keyword>
<keyword evidence="1" id="KW-0812">Transmembrane</keyword>
<evidence type="ECO:0000313" key="2">
    <source>
        <dbReference type="EMBL" id="KAF9071035.1"/>
    </source>
</evidence>
<gene>
    <name evidence="2" type="ORF">BDP27DRAFT_1144216</name>
</gene>
<dbReference type="Proteomes" id="UP000772434">
    <property type="component" value="Unassembled WGS sequence"/>
</dbReference>
<organism evidence="2 3">
    <name type="scientific">Rhodocollybia butyracea</name>
    <dbReference type="NCBI Taxonomy" id="206335"/>
    <lineage>
        <taxon>Eukaryota</taxon>
        <taxon>Fungi</taxon>
        <taxon>Dikarya</taxon>
        <taxon>Basidiomycota</taxon>
        <taxon>Agaricomycotina</taxon>
        <taxon>Agaricomycetes</taxon>
        <taxon>Agaricomycetidae</taxon>
        <taxon>Agaricales</taxon>
        <taxon>Marasmiineae</taxon>
        <taxon>Omphalotaceae</taxon>
        <taxon>Rhodocollybia</taxon>
    </lineage>
</organism>
<accession>A0A9P5PZT2</accession>
<feature type="transmembrane region" description="Helical" evidence="1">
    <location>
        <begin position="57"/>
        <end position="75"/>
    </location>
</feature>